<keyword evidence="13" id="KW-0963">Cytoplasm</keyword>
<dbReference type="SUPFAM" id="SSF55060">
    <property type="entry name" value="GHMP Kinase, C-terminal domain"/>
    <property type="match status" value="1"/>
</dbReference>
<keyword evidence="5 13" id="KW-0028">Amino-acid biosynthesis</keyword>
<dbReference type="GO" id="GO:0005737">
    <property type="term" value="C:cytoplasm"/>
    <property type="evidence" value="ECO:0007669"/>
    <property type="project" value="UniProtKB-SubCell"/>
</dbReference>
<evidence type="ECO:0000313" key="17">
    <source>
        <dbReference type="Proteomes" id="UP000514716"/>
    </source>
</evidence>
<sequence>MSGKEFSIAVPASTANLGPGFDSIGLALDLHLNIHVSPADSWQLNYKAPEYAHLSSVEGNLILQAAERTAAVYNKKLPTAKLEIETDIPLGRGLGSSASAIAAGIELANRLLDLNMSDQQKVKIGTDMEGHPDNISASLLGGLTISYFDEEQIETVHVEQVDIGVVLLIPQEIFLTEESRNLLPEQLQYAESVRGSAAANVLSAAMVSGDWEKAGKLMSKDIFHQPYRQSRFPDFEKIGEACRKLGAYGYAISGAGPSLFIPVRPGDEQRIAETLGEQFPHYEGMAMKTACEGTKSCETVA</sequence>
<dbReference type="SUPFAM" id="SSF54211">
    <property type="entry name" value="Ribosomal protein S5 domain 2-like"/>
    <property type="match status" value="1"/>
</dbReference>
<evidence type="ECO:0000259" key="14">
    <source>
        <dbReference type="Pfam" id="PF00288"/>
    </source>
</evidence>
<dbReference type="PIRSF" id="PIRSF000676">
    <property type="entry name" value="Homoser_kin"/>
    <property type="match status" value="1"/>
</dbReference>
<dbReference type="HAMAP" id="MF_00384">
    <property type="entry name" value="Homoser_kinase"/>
    <property type="match status" value="1"/>
</dbReference>
<evidence type="ECO:0000256" key="13">
    <source>
        <dbReference type="HAMAP-Rule" id="MF_00384"/>
    </source>
</evidence>
<reference evidence="16 17" key="1">
    <citation type="submission" date="2020-07" db="EMBL/GenBank/DDBJ databases">
        <title>Screening of a cold-adapted Planococcus bacterium producing protease in traditional shrimp paste and protease identification by genome sequencing.</title>
        <authorList>
            <person name="Gao R."/>
            <person name="Leng W."/>
            <person name="Chu Q."/>
            <person name="Wu X."/>
            <person name="Liu H."/>
            <person name="Li X."/>
        </authorList>
    </citation>
    <scope>NUCLEOTIDE SEQUENCE [LARGE SCALE GENOMIC DNA]</scope>
    <source>
        <strain evidence="16 17">XJ11</strain>
    </source>
</reference>
<proteinExistence type="inferred from homology"/>
<keyword evidence="7 13" id="KW-0791">Threonine biosynthesis</keyword>
<feature type="binding site" evidence="13">
    <location>
        <begin position="89"/>
        <end position="99"/>
    </location>
    <ligand>
        <name>ATP</name>
        <dbReference type="ChEBI" id="CHEBI:30616"/>
    </ligand>
</feature>
<dbReference type="InterPro" id="IPR020568">
    <property type="entry name" value="Ribosomal_Su5_D2-typ_SF"/>
</dbReference>
<keyword evidence="9 13" id="KW-0418">Kinase</keyword>
<keyword evidence="10 13" id="KW-0067">ATP-binding</keyword>
<gene>
    <name evidence="13" type="primary">thrB</name>
    <name evidence="16" type="ORF">H1Q58_11290</name>
</gene>
<dbReference type="InterPro" id="IPR006204">
    <property type="entry name" value="GHMP_kinase_N_dom"/>
</dbReference>
<evidence type="ECO:0000313" key="16">
    <source>
        <dbReference type="EMBL" id="QMT16554.1"/>
    </source>
</evidence>
<dbReference type="Proteomes" id="UP000514716">
    <property type="component" value="Chromosome"/>
</dbReference>
<comment type="catalytic activity">
    <reaction evidence="11 13">
        <text>L-homoserine + ATP = O-phospho-L-homoserine + ADP + H(+)</text>
        <dbReference type="Rhea" id="RHEA:13985"/>
        <dbReference type="ChEBI" id="CHEBI:15378"/>
        <dbReference type="ChEBI" id="CHEBI:30616"/>
        <dbReference type="ChEBI" id="CHEBI:57476"/>
        <dbReference type="ChEBI" id="CHEBI:57590"/>
        <dbReference type="ChEBI" id="CHEBI:456216"/>
        <dbReference type="EC" id="2.7.1.39"/>
    </reaction>
</comment>
<evidence type="ECO:0000256" key="12">
    <source>
        <dbReference type="ARBA" id="ARBA00049954"/>
    </source>
</evidence>
<dbReference type="Gene3D" id="3.30.70.890">
    <property type="entry name" value="GHMP kinase, C-terminal domain"/>
    <property type="match status" value="1"/>
</dbReference>
<evidence type="ECO:0000256" key="6">
    <source>
        <dbReference type="ARBA" id="ARBA00022679"/>
    </source>
</evidence>
<evidence type="ECO:0000256" key="1">
    <source>
        <dbReference type="ARBA" id="ARBA00005015"/>
    </source>
</evidence>
<dbReference type="Pfam" id="PF00288">
    <property type="entry name" value="GHMP_kinases_N"/>
    <property type="match status" value="1"/>
</dbReference>
<dbReference type="KEGG" id="pdec:H1Q58_11290"/>
<dbReference type="InterPro" id="IPR000870">
    <property type="entry name" value="Homoserine_kinase"/>
</dbReference>
<dbReference type="PROSITE" id="PS00627">
    <property type="entry name" value="GHMP_KINASES_ATP"/>
    <property type="match status" value="1"/>
</dbReference>
<dbReference type="InterPro" id="IPR013750">
    <property type="entry name" value="GHMP_kinase_C_dom"/>
</dbReference>
<evidence type="ECO:0000256" key="9">
    <source>
        <dbReference type="ARBA" id="ARBA00022777"/>
    </source>
</evidence>
<comment type="function">
    <text evidence="12 13">Catalyzes the ATP-dependent phosphorylation of L-homoserine to L-homoserine phosphate.</text>
</comment>
<keyword evidence="17" id="KW-1185">Reference proteome</keyword>
<organism evidence="16 17">
    <name type="scientific">Planococcus maritimus</name>
    <dbReference type="NCBI Taxonomy" id="192421"/>
    <lineage>
        <taxon>Bacteria</taxon>
        <taxon>Bacillati</taxon>
        <taxon>Bacillota</taxon>
        <taxon>Bacilli</taxon>
        <taxon>Bacillales</taxon>
        <taxon>Caryophanaceae</taxon>
        <taxon>Planococcus</taxon>
    </lineage>
</organism>
<comment type="subcellular location">
    <subcellularLocation>
        <location evidence="13">Cytoplasm</location>
    </subcellularLocation>
</comment>
<keyword evidence="8 13" id="KW-0547">Nucleotide-binding</keyword>
<dbReference type="PRINTS" id="PR00958">
    <property type="entry name" value="HOMSERKINASE"/>
</dbReference>
<evidence type="ECO:0000256" key="8">
    <source>
        <dbReference type="ARBA" id="ARBA00022741"/>
    </source>
</evidence>
<dbReference type="RefSeq" id="WP_182091519.1">
    <property type="nucleotide sequence ID" value="NZ_CP059540.1"/>
</dbReference>
<comment type="similarity">
    <text evidence="2 13">Belongs to the GHMP kinase family. Homoserine kinase subfamily.</text>
</comment>
<evidence type="ECO:0000256" key="11">
    <source>
        <dbReference type="ARBA" id="ARBA00049375"/>
    </source>
</evidence>
<dbReference type="AlphaFoldDB" id="A0A7D7QUE6"/>
<dbReference type="Gene3D" id="3.30.230.10">
    <property type="match status" value="1"/>
</dbReference>
<dbReference type="UniPathway" id="UPA00050">
    <property type="reaction ID" value="UER00064"/>
</dbReference>
<feature type="domain" description="GHMP kinase N-terminal" evidence="14">
    <location>
        <begin position="60"/>
        <end position="142"/>
    </location>
</feature>
<protein>
    <recommendedName>
        <fullName evidence="4 13">Homoserine kinase</fullName>
        <shortName evidence="13">HK</shortName>
        <shortName evidence="13">HSK</shortName>
        <ecNumber evidence="3 13">2.7.1.39</ecNumber>
    </recommendedName>
</protein>
<feature type="domain" description="GHMP kinase C-terminal" evidence="15">
    <location>
        <begin position="204"/>
        <end position="280"/>
    </location>
</feature>
<name>A0A7D7QUE6_PLAMR</name>
<dbReference type="InterPro" id="IPR006203">
    <property type="entry name" value="GHMP_knse_ATP-bd_CS"/>
</dbReference>
<keyword evidence="6 13" id="KW-0808">Transferase</keyword>
<evidence type="ECO:0000256" key="4">
    <source>
        <dbReference type="ARBA" id="ARBA00017858"/>
    </source>
</evidence>
<dbReference type="GO" id="GO:0005524">
    <property type="term" value="F:ATP binding"/>
    <property type="evidence" value="ECO:0007669"/>
    <property type="project" value="UniProtKB-UniRule"/>
</dbReference>
<evidence type="ECO:0000259" key="15">
    <source>
        <dbReference type="Pfam" id="PF08544"/>
    </source>
</evidence>
<evidence type="ECO:0000256" key="5">
    <source>
        <dbReference type="ARBA" id="ARBA00022605"/>
    </source>
</evidence>
<dbReference type="GO" id="GO:0004413">
    <property type="term" value="F:homoserine kinase activity"/>
    <property type="evidence" value="ECO:0007669"/>
    <property type="project" value="UniProtKB-UniRule"/>
</dbReference>
<dbReference type="EC" id="2.7.1.39" evidence="3 13"/>
<evidence type="ECO:0000256" key="10">
    <source>
        <dbReference type="ARBA" id="ARBA00022840"/>
    </source>
</evidence>
<dbReference type="EMBL" id="CP059540">
    <property type="protein sequence ID" value="QMT16554.1"/>
    <property type="molecule type" value="Genomic_DNA"/>
</dbReference>
<dbReference type="InterPro" id="IPR036554">
    <property type="entry name" value="GHMP_kinase_C_sf"/>
</dbReference>
<dbReference type="NCBIfam" id="TIGR00191">
    <property type="entry name" value="thrB"/>
    <property type="match status" value="1"/>
</dbReference>
<evidence type="ECO:0000256" key="2">
    <source>
        <dbReference type="ARBA" id="ARBA00007370"/>
    </source>
</evidence>
<dbReference type="GO" id="GO:0009088">
    <property type="term" value="P:threonine biosynthetic process"/>
    <property type="evidence" value="ECO:0007669"/>
    <property type="project" value="UniProtKB-UniRule"/>
</dbReference>
<comment type="pathway">
    <text evidence="1 13">Amino-acid biosynthesis; L-threonine biosynthesis; L-threonine from L-aspartate: step 4/5.</text>
</comment>
<dbReference type="PANTHER" id="PTHR20861:SF1">
    <property type="entry name" value="HOMOSERINE KINASE"/>
    <property type="match status" value="1"/>
</dbReference>
<evidence type="ECO:0000256" key="3">
    <source>
        <dbReference type="ARBA" id="ARBA00012078"/>
    </source>
</evidence>
<dbReference type="PANTHER" id="PTHR20861">
    <property type="entry name" value="HOMOSERINE/4-DIPHOSPHOCYTIDYL-2-C-METHYL-D-ERYTHRITOL KINASE"/>
    <property type="match status" value="1"/>
</dbReference>
<dbReference type="Pfam" id="PF08544">
    <property type="entry name" value="GHMP_kinases_C"/>
    <property type="match status" value="1"/>
</dbReference>
<evidence type="ECO:0000256" key="7">
    <source>
        <dbReference type="ARBA" id="ARBA00022697"/>
    </source>
</evidence>
<accession>A0A7D7QUE6</accession>
<dbReference type="InterPro" id="IPR014721">
    <property type="entry name" value="Ribsml_uS5_D2-typ_fold_subgr"/>
</dbReference>